<evidence type="ECO:0000256" key="1">
    <source>
        <dbReference type="SAM" id="MobiDB-lite"/>
    </source>
</evidence>
<feature type="compositionally biased region" description="Low complexity" evidence="1">
    <location>
        <begin position="63"/>
        <end position="88"/>
    </location>
</feature>
<keyword evidence="3" id="KW-1185">Reference proteome</keyword>
<dbReference type="EMBL" id="LN719154">
    <property type="protein sequence ID" value="CEP07300.1"/>
    <property type="molecule type" value="Genomic_DNA"/>
</dbReference>
<sequence length="334" mass="37888">MEDIQKLIQQQLAPFLAEVTELKQRVSLVEQLQQEKADLKLQLEKALLENEQLKKNQKTNMATNNSTVHSNNNTQAPQQSPPSSSTTADSQWANVAKKNINTPKKAQNPQKAQKQLKTQKTTKKDPPTEGMLNWAYRGFTENTGPTGYQFIHFRNPARTNQRTVRKRLAIIGISNRRVLAVQFPTKGIISLLVHNAYADDIKAALAKGKATPMNFDPHHESVICDPKHANLSVQQKQTMATNIYYSRMHRLCLAIQPAHVGSSIIRHFNQVNNQFHLPDEIVTDFFKARAEPSQSNISSAQQQQATEQPQKETDLDEDLREEDFMSDEDLETLQ</sequence>
<reference evidence="2 3" key="1">
    <citation type="submission" date="2014-09" db="EMBL/GenBank/DDBJ databases">
        <authorList>
            <person name="Ellenberger Sabrina"/>
        </authorList>
    </citation>
    <scope>NUCLEOTIDE SEQUENCE [LARGE SCALE GENOMIC DNA]</scope>
    <source>
        <strain evidence="2 3">CBS 412.66</strain>
    </source>
</reference>
<name>A0A0B7MVG0_9FUNG</name>
<organism evidence="2 3">
    <name type="scientific">Parasitella parasitica</name>
    <dbReference type="NCBI Taxonomy" id="35722"/>
    <lineage>
        <taxon>Eukaryota</taxon>
        <taxon>Fungi</taxon>
        <taxon>Fungi incertae sedis</taxon>
        <taxon>Mucoromycota</taxon>
        <taxon>Mucoromycotina</taxon>
        <taxon>Mucoromycetes</taxon>
        <taxon>Mucorales</taxon>
        <taxon>Mucorineae</taxon>
        <taxon>Mucoraceae</taxon>
        <taxon>Parasitella</taxon>
    </lineage>
</organism>
<dbReference type="AlphaFoldDB" id="A0A0B7MVG0"/>
<feature type="compositionally biased region" description="Acidic residues" evidence="1">
    <location>
        <begin position="314"/>
        <end position="334"/>
    </location>
</feature>
<feature type="region of interest" description="Disordered" evidence="1">
    <location>
        <begin position="292"/>
        <end position="334"/>
    </location>
</feature>
<evidence type="ECO:0000313" key="2">
    <source>
        <dbReference type="EMBL" id="CEP07300.1"/>
    </source>
</evidence>
<accession>A0A0B7MVG0</accession>
<dbReference type="Proteomes" id="UP000054107">
    <property type="component" value="Unassembled WGS sequence"/>
</dbReference>
<gene>
    <name evidence="2" type="primary">PARPA_00582.1 scaffold 917</name>
</gene>
<dbReference type="OrthoDB" id="2206543at2759"/>
<feature type="region of interest" description="Disordered" evidence="1">
    <location>
        <begin position="52"/>
        <end position="130"/>
    </location>
</feature>
<evidence type="ECO:0000313" key="3">
    <source>
        <dbReference type="Proteomes" id="UP000054107"/>
    </source>
</evidence>
<feature type="compositionally biased region" description="Low complexity" evidence="1">
    <location>
        <begin position="293"/>
        <end position="308"/>
    </location>
</feature>
<proteinExistence type="predicted"/>
<dbReference type="STRING" id="35722.A0A0B7MVG0"/>
<feature type="compositionally biased region" description="Low complexity" evidence="1">
    <location>
        <begin position="103"/>
        <end position="119"/>
    </location>
</feature>
<protein>
    <submittedName>
        <fullName evidence="2">Uncharacterized protein</fullName>
    </submittedName>
</protein>